<accession>A0AB33KY54</accession>
<proteinExistence type="predicted"/>
<organism evidence="1">
    <name type="scientific">Tenacibaculum sp. Pbs-1</name>
    <dbReference type="NCBI Taxonomy" id="3238748"/>
    <lineage>
        <taxon>Bacteria</taxon>
        <taxon>Pseudomonadati</taxon>
        <taxon>Bacteroidota</taxon>
        <taxon>Flavobacteriia</taxon>
        <taxon>Flavobacteriales</taxon>
        <taxon>Flavobacteriaceae</taxon>
        <taxon>Tenacibaculum</taxon>
    </lineage>
</organism>
<evidence type="ECO:0000313" key="1">
    <source>
        <dbReference type="EMBL" id="BFP67886.1"/>
    </source>
</evidence>
<reference evidence="1" key="1">
    <citation type="submission" date="2024-08" db="EMBL/GenBank/DDBJ databases">
        <title>Whole genome sequence of Tenacibaculum sp. strain pbs-1 associated with black-spot shell disease in Akoya pearl oysters.</title>
        <authorList>
            <person name="Sakatoku A."/>
            <person name="Suzuki T."/>
            <person name="Hatano K."/>
            <person name="Seki M."/>
            <person name="Tanaka D."/>
            <person name="Nakamura S."/>
            <person name="Suzuki N."/>
            <person name="Isshiki T."/>
        </authorList>
    </citation>
    <scope>NUCLEOTIDE SEQUENCE</scope>
    <source>
        <strain evidence="1">Pbs-1</strain>
    </source>
</reference>
<name>A0AB33KY54_9FLAO</name>
<sequence length="143" mass="16930">MRILILFFTCTLLFSCLQEKKIKKSTWLFGKWKRIYNEAGKRTYEFWENDFSGIGFSLQKNDTVFKEVLHIITKNDSLFLQVTGVNETSTLFAFTQQTDTSFTAENKLNEFPKTIQYWKENNLLKANVSNDEFSIDFVFEKMK</sequence>
<gene>
    <name evidence="1" type="ORF">Pbs1_12290</name>
</gene>
<dbReference type="EMBL" id="AP035888">
    <property type="protein sequence ID" value="BFP67886.1"/>
    <property type="molecule type" value="Genomic_DNA"/>
</dbReference>
<evidence type="ECO:0008006" key="2">
    <source>
        <dbReference type="Google" id="ProtNLM"/>
    </source>
</evidence>
<dbReference type="PROSITE" id="PS51257">
    <property type="entry name" value="PROKAR_LIPOPROTEIN"/>
    <property type="match status" value="1"/>
</dbReference>
<dbReference type="AlphaFoldDB" id="A0AB33KY54"/>
<protein>
    <recommendedName>
        <fullName evidence="2">Lipocalin-like domain-containing protein</fullName>
    </recommendedName>
</protein>